<protein>
    <recommendedName>
        <fullName evidence="2">DC1 domain-containing protein</fullName>
    </recommendedName>
</protein>
<evidence type="ECO:0000313" key="4">
    <source>
        <dbReference type="Proteomes" id="UP001159364"/>
    </source>
</evidence>
<gene>
    <name evidence="3" type="ORF">K2173_011891</name>
</gene>
<dbReference type="PANTHER" id="PTHR46477">
    <property type="entry name" value="CYSTEINE/HISTIDINE-RICH C1 DOMAIN FAMILY PROTEIN"/>
    <property type="match status" value="1"/>
</dbReference>
<keyword evidence="1" id="KW-0677">Repeat</keyword>
<evidence type="ECO:0000313" key="3">
    <source>
        <dbReference type="EMBL" id="KAJ8760338.1"/>
    </source>
</evidence>
<dbReference type="Pfam" id="PF03107">
    <property type="entry name" value="C1_2"/>
    <property type="match status" value="1"/>
</dbReference>
<dbReference type="AlphaFoldDB" id="A0AAV8T243"/>
<dbReference type="Proteomes" id="UP001159364">
    <property type="component" value="Linkage Group LG07"/>
</dbReference>
<dbReference type="InterPro" id="IPR004146">
    <property type="entry name" value="DC1"/>
</dbReference>
<proteinExistence type="predicted"/>
<dbReference type="InterPro" id="IPR046349">
    <property type="entry name" value="C1-like_sf"/>
</dbReference>
<evidence type="ECO:0000256" key="1">
    <source>
        <dbReference type="ARBA" id="ARBA00022737"/>
    </source>
</evidence>
<dbReference type="EMBL" id="JAIWQS010000007">
    <property type="protein sequence ID" value="KAJ8760338.1"/>
    <property type="molecule type" value="Genomic_DNA"/>
</dbReference>
<evidence type="ECO:0000259" key="2">
    <source>
        <dbReference type="Pfam" id="PF03107"/>
    </source>
</evidence>
<dbReference type="SUPFAM" id="SSF57889">
    <property type="entry name" value="Cysteine-rich domain"/>
    <property type="match status" value="2"/>
</dbReference>
<organism evidence="3 4">
    <name type="scientific">Erythroxylum novogranatense</name>
    <dbReference type="NCBI Taxonomy" id="1862640"/>
    <lineage>
        <taxon>Eukaryota</taxon>
        <taxon>Viridiplantae</taxon>
        <taxon>Streptophyta</taxon>
        <taxon>Embryophyta</taxon>
        <taxon>Tracheophyta</taxon>
        <taxon>Spermatophyta</taxon>
        <taxon>Magnoliopsida</taxon>
        <taxon>eudicotyledons</taxon>
        <taxon>Gunneridae</taxon>
        <taxon>Pentapetalae</taxon>
        <taxon>rosids</taxon>
        <taxon>fabids</taxon>
        <taxon>Malpighiales</taxon>
        <taxon>Erythroxylaceae</taxon>
        <taxon>Erythroxylum</taxon>
    </lineage>
</organism>
<name>A0AAV8T243_9ROSI</name>
<feature type="domain" description="DC1" evidence="2">
    <location>
        <begin position="10"/>
        <end position="55"/>
    </location>
</feature>
<accession>A0AAV8T243</accession>
<dbReference type="PANTHER" id="PTHR46477:SF18">
    <property type="entry name" value="BINDING PROTEIN, PUTATIVE-RELATED"/>
    <property type="match status" value="1"/>
</dbReference>
<reference evidence="3 4" key="1">
    <citation type="submission" date="2021-09" db="EMBL/GenBank/DDBJ databases">
        <title>Genomic insights and catalytic innovation underlie evolution of tropane alkaloids biosynthesis.</title>
        <authorList>
            <person name="Wang Y.-J."/>
            <person name="Tian T."/>
            <person name="Huang J.-P."/>
            <person name="Huang S.-X."/>
        </authorList>
    </citation>
    <scope>NUCLEOTIDE SEQUENCE [LARGE SCALE GENOMIC DNA]</scope>
    <source>
        <strain evidence="3">KIB-2018</strain>
        <tissue evidence="3">Leaf</tissue>
    </source>
</reference>
<comment type="caution">
    <text evidence="3">The sequence shown here is derived from an EMBL/GenBank/DDBJ whole genome shotgun (WGS) entry which is preliminary data.</text>
</comment>
<sequence>MTKLSKINHFSHQHQLVWKHPQEPYQCNGCKELGFGPCYECEQPNCDYHLHDECANPDPTITHPFMRGCTFKFHQKAPQMGYRICDACGRDVLGFVYQCTHKDPFDLHPHCAKLPHTLASGEIKLKLKKKLPSPCKTCGSTKTADGFRGWCYASSSRSECYHITCVKDTIVRNWKMGHFGQANHETSGLALESFAPPSRQVVVGRGWWWGGSSTARKVCKVVKTAITLVISAIFGDPTTLILALAEQLFSK</sequence>
<keyword evidence="4" id="KW-1185">Reference proteome</keyword>